<sequence length="74" mass="7992">MCRPCTPKRGRRFRKEERNSRRIAIRAGCRRIIAVGGFELARPLAACAAIVGHAGTPKSNELGPAPKVRAPATV</sequence>
<dbReference type="EMBL" id="BLIO01000001">
    <property type="protein sequence ID" value="GFE16865.1"/>
    <property type="molecule type" value="Genomic_DNA"/>
</dbReference>
<name>A0A640T5F4_9ACTN</name>
<dbReference type="AlphaFoldDB" id="A0A640T5F4"/>
<comment type="caution">
    <text evidence="1">The sequence shown here is derived from an EMBL/GenBank/DDBJ whole genome shotgun (WGS) entry which is preliminary data.</text>
</comment>
<protein>
    <submittedName>
        <fullName evidence="1">Uncharacterized protein</fullName>
    </submittedName>
</protein>
<organism evidence="1 2">
    <name type="scientific">Streptomyces glebosus</name>
    <dbReference type="NCBI Taxonomy" id="249580"/>
    <lineage>
        <taxon>Bacteria</taxon>
        <taxon>Bacillati</taxon>
        <taxon>Actinomycetota</taxon>
        <taxon>Actinomycetes</taxon>
        <taxon>Kitasatosporales</taxon>
        <taxon>Streptomycetaceae</taxon>
        <taxon>Streptomyces</taxon>
    </lineage>
</organism>
<evidence type="ECO:0000313" key="1">
    <source>
        <dbReference type="EMBL" id="GFE16865.1"/>
    </source>
</evidence>
<dbReference type="Proteomes" id="UP000430079">
    <property type="component" value="Unassembled WGS sequence"/>
</dbReference>
<keyword evidence="2" id="KW-1185">Reference proteome</keyword>
<proteinExistence type="predicted"/>
<evidence type="ECO:0000313" key="2">
    <source>
        <dbReference type="Proteomes" id="UP000430079"/>
    </source>
</evidence>
<accession>A0A640T5F4</accession>
<reference evidence="1 2" key="1">
    <citation type="submission" date="2019-12" db="EMBL/GenBank/DDBJ databases">
        <title>Whole genome shotgun sequence of Streptomyces hygroscopicus subsp. glebosus NBRC 13786.</title>
        <authorList>
            <person name="Ichikawa N."/>
            <person name="Kimura A."/>
            <person name="Kitahashi Y."/>
            <person name="Komaki H."/>
            <person name="Tamura T."/>
        </authorList>
    </citation>
    <scope>NUCLEOTIDE SEQUENCE [LARGE SCALE GENOMIC DNA]</scope>
    <source>
        <strain evidence="1 2">NBRC 13786</strain>
    </source>
</reference>
<gene>
    <name evidence="1" type="ORF">Sgleb_49120</name>
</gene>